<feature type="transmembrane region" description="Helical" evidence="2">
    <location>
        <begin position="370"/>
        <end position="392"/>
    </location>
</feature>
<feature type="region of interest" description="Disordered" evidence="1">
    <location>
        <begin position="441"/>
        <end position="460"/>
    </location>
</feature>
<accession>A0A8J2M1S7</accession>
<keyword evidence="4" id="KW-1185">Reference proteome</keyword>
<dbReference type="InterPro" id="IPR038885">
    <property type="entry name" value="PLB1"/>
</dbReference>
<reference evidence="3" key="1">
    <citation type="submission" date="2021-09" db="EMBL/GenBank/DDBJ databases">
        <authorList>
            <consortium name="Pathogen Informatics"/>
        </authorList>
    </citation>
    <scope>NUCLEOTIDE SEQUENCE</scope>
</reference>
<organism evidence="3 4">
    <name type="scientific">Cercopithifilaria johnstoni</name>
    <dbReference type="NCBI Taxonomy" id="2874296"/>
    <lineage>
        <taxon>Eukaryota</taxon>
        <taxon>Metazoa</taxon>
        <taxon>Ecdysozoa</taxon>
        <taxon>Nematoda</taxon>
        <taxon>Chromadorea</taxon>
        <taxon>Rhabditida</taxon>
        <taxon>Spirurina</taxon>
        <taxon>Spiruromorpha</taxon>
        <taxon>Filarioidea</taxon>
        <taxon>Onchocercidae</taxon>
        <taxon>Cercopithifilaria</taxon>
    </lineage>
</organism>
<dbReference type="PANTHER" id="PTHR21325:SF28">
    <property type="entry name" value="SGNH DOMAIN-CONTAINING PROTEIN"/>
    <property type="match status" value="1"/>
</dbReference>
<dbReference type="OrthoDB" id="5804615at2759"/>
<keyword evidence="2" id="KW-0812">Transmembrane</keyword>
<dbReference type="GO" id="GO:0006644">
    <property type="term" value="P:phospholipid metabolic process"/>
    <property type="evidence" value="ECO:0007669"/>
    <property type="project" value="TreeGrafter"/>
</dbReference>
<dbReference type="EMBL" id="CAKAEH010001308">
    <property type="protein sequence ID" value="CAG9534410.1"/>
    <property type="molecule type" value="Genomic_DNA"/>
</dbReference>
<dbReference type="PANTHER" id="PTHR21325">
    <property type="entry name" value="PHOSPHOLIPASE B, PLB1"/>
    <property type="match status" value="1"/>
</dbReference>
<sequence length="460" mass="52845">MITEIVLIFIIDGIFCNDTKQRLITLLKTDQKFHDQWMHLVELQHRQMYEQNIGSALGEITDLVLNCAPKLDPKLDHVDYVCPGDIQIYAELGQLTQYCRNNIMELIKGRIDSCHHASYTSSLPSIVKFLMKFIRNLTIIETSNAVKLENQTQYLVEQFMIHRNWRNKWKLIVIMPNIEDGELQEPNQSAIEVMKAIKLLYEVIPQRTILIVVRSSTLQLWQDASKAHRACQILLEPWKVYENLNLDSIWDQIEKICGLHFQSSLFTVQILPLMKDASLPFLPGSNQIDLSLLGHDCVHFSPRGLSLLHIAIWNAILTRLPDRSQTFNFTLEQPMCADPQCPFFRTNKNSAFCVWNHQKIDKDERRSEQLIAIIILILTMILFVIILGTICCSRRKDNKVNELAENFPKKPPVGADWISWKYIDEESIASAWGHSSVAEHSTADREVPGSNPGAPCFPSI</sequence>
<evidence type="ECO:0000256" key="2">
    <source>
        <dbReference type="SAM" id="Phobius"/>
    </source>
</evidence>
<protein>
    <submittedName>
        <fullName evidence="3">Uncharacterized protein</fullName>
    </submittedName>
</protein>
<comment type="caution">
    <text evidence="3">The sequence shown here is derived from an EMBL/GenBank/DDBJ whole genome shotgun (WGS) entry which is preliminary data.</text>
</comment>
<keyword evidence="2" id="KW-1133">Transmembrane helix</keyword>
<dbReference type="GO" id="GO:0004620">
    <property type="term" value="F:phospholipase activity"/>
    <property type="evidence" value="ECO:0007669"/>
    <property type="project" value="InterPro"/>
</dbReference>
<gene>
    <name evidence="3" type="ORF">CJOHNSTONI_LOCUS4552</name>
</gene>
<evidence type="ECO:0000313" key="4">
    <source>
        <dbReference type="Proteomes" id="UP000746747"/>
    </source>
</evidence>
<name>A0A8J2M1S7_9BILA</name>
<dbReference type="AlphaFoldDB" id="A0A8J2M1S7"/>
<evidence type="ECO:0000256" key="1">
    <source>
        <dbReference type="SAM" id="MobiDB-lite"/>
    </source>
</evidence>
<evidence type="ECO:0000313" key="3">
    <source>
        <dbReference type="EMBL" id="CAG9534410.1"/>
    </source>
</evidence>
<keyword evidence="2" id="KW-0472">Membrane</keyword>
<dbReference type="Proteomes" id="UP000746747">
    <property type="component" value="Unassembled WGS sequence"/>
</dbReference>
<proteinExistence type="predicted"/>